<dbReference type="EMBL" id="CP041636">
    <property type="protein sequence ID" value="QDO99202.1"/>
    <property type="molecule type" value="Genomic_DNA"/>
</dbReference>
<dbReference type="Proteomes" id="UP000317496">
    <property type="component" value="Chromosome"/>
</dbReference>
<protein>
    <submittedName>
        <fullName evidence="1">Uncharacterized protein</fullName>
    </submittedName>
</protein>
<gene>
    <name evidence="1" type="ORF">FNB15_18825</name>
</gene>
<dbReference type="OrthoDB" id="9786548at2"/>
<dbReference type="AlphaFoldDB" id="A0A516H615"/>
<accession>A0A516H615</accession>
<organism evidence="1 2">
    <name type="scientific">Ferrovibrio terrae</name>
    <dbReference type="NCBI Taxonomy" id="2594003"/>
    <lineage>
        <taxon>Bacteria</taxon>
        <taxon>Pseudomonadati</taxon>
        <taxon>Pseudomonadota</taxon>
        <taxon>Alphaproteobacteria</taxon>
        <taxon>Rhodospirillales</taxon>
        <taxon>Rhodospirillaceae</taxon>
        <taxon>Ferrovibrio</taxon>
    </lineage>
</organism>
<name>A0A516H615_9PROT</name>
<reference evidence="1 2" key="1">
    <citation type="submission" date="2019-07" db="EMBL/GenBank/DDBJ databases">
        <title>Genome sequencing for Ferrovibrio sp. K5.</title>
        <authorList>
            <person name="Park S.-J."/>
        </authorList>
    </citation>
    <scope>NUCLEOTIDE SEQUENCE [LARGE SCALE GENOMIC DNA]</scope>
    <source>
        <strain evidence="1 2">K5</strain>
    </source>
</reference>
<dbReference type="RefSeq" id="WP_144258198.1">
    <property type="nucleotide sequence ID" value="NZ_CP041636.1"/>
</dbReference>
<dbReference type="KEGG" id="fer:FNB15_18825"/>
<evidence type="ECO:0000313" key="2">
    <source>
        <dbReference type="Proteomes" id="UP000317496"/>
    </source>
</evidence>
<keyword evidence="2" id="KW-1185">Reference proteome</keyword>
<proteinExistence type="predicted"/>
<evidence type="ECO:0000313" key="1">
    <source>
        <dbReference type="EMBL" id="QDO99202.1"/>
    </source>
</evidence>
<sequence>MSNDVKTGETDTTAASPPTEVQILRIKSRFAMLALREGGKPAAVALKAAEAFLQGERSRYHGWVSDALQQLDRMLDELPGSIPEALQSAYGLAMQVRDLGGTFNAPLVTEAADSMCELLYRLHAAGLYNAQAIATHQSVLRLVCAADQGHATPAGMLEMLAGLKQIVAKFPRPQPPAKLKPAAEAAAAQPH</sequence>